<accession>A0A3P8GF77</accession>
<dbReference type="Proteomes" id="UP000269396">
    <property type="component" value="Unassembled WGS sequence"/>
</dbReference>
<dbReference type="EMBL" id="UZAL01052060">
    <property type="protein sequence ID" value="VDP87557.1"/>
    <property type="molecule type" value="Genomic_DNA"/>
</dbReference>
<evidence type="ECO:0000313" key="1">
    <source>
        <dbReference type="EMBL" id="VDP87557.1"/>
    </source>
</evidence>
<organism evidence="1 2">
    <name type="scientific">Schistosoma mattheei</name>
    <dbReference type="NCBI Taxonomy" id="31246"/>
    <lineage>
        <taxon>Eukaryota</taxon>
        <taxon>Metazoa</taxon>
        <taxon>Spiralia</taxon>
        <taxon>Lophotrochozoa</taxon>
        <taxon>Platyhelminthes</taxon>
        <taxon>Trematoda</taxon>
        <taxon>Digenea</taxon>
        <taxon>Strigeidida</taxon>
        <taxon>Schistosomatoidea</taxon>
        <taxon>Schistosomatidae</taxon>
        <taxon>Schistosoma</taxon>
    </lineage>
</organism>
<reference evidence="1 2" key="1">
    <citation type="submission" date="2018-11" db="EMBL/GenBank/DDBJ databases">
        <authorList>
            <consortium name="Pathogen Informatics"/>
        </authorList>
    </citation>
    <scope>NUCLEOTIDE SEQUENCE [LARGE SCALE GENOMIC DNA]</scope>
    <source>
        <strain>Denwood</strain>
        <strain evidence="2">Zambia</strain>
    </source>
</reference>
<name>A0A3P8GF77_9TREM</name>
<sequence>MNGLNVVLVEQKMKIIKLKKVLLPVLKIL</sequence>
<gene>
    <name evidence="1" type="ORF">SMTD_LOCUS22533</name>
</gene>
<evidence type="ECO:0000313" key="2">
    <source>
        <dbReference type="Proteomes" id="UP000269396"/>
    </source>
</evidence>
<keyword evidence="2" id="KW-1185">Reference proteome</keyword>
<protein>
    <submittedName>
        <fullName evidence="1">Uncharacterized protein</fullName>
    </submittedName>
</protein>
<dbReference type="AlphaFoldDB" id="A0A3P8GF77"/>
<proteinExistence type="predicted"/>